<proteinExistence type="predicted"/>
<feature type="region of interest" description="Disordered" evidence="1">
    <location>
        <begin position="21"/>
        <end position="68"/>
    </location>
</feature>
<comment type="caution">
    <text evidence="2">The sequence shown here is derived from an EMBL/GenBank/DDBJ whole genome shotgun (WGS) entry which is preliminary data.</text>
</comment>
<organism evidence="2 3">
    <name type="scientific">Rhizoctonia solani</name>
    <dbReference type="NCBI Taxonomy" id="456999"/>
    <lineage>
        <taxon>Eukaryota</taxon>
        <taxon>Fungi</taxon>
        <taxon>Dikarya</taxon>
        <taxon>Basidiomycota</taxon>
        <taxon>Agaricomycotina</taxon>
        <taxon>Agaricomycetes</taxon>
        <taxon>Cantharellales</taxon>
        <taxon>Ceratobasidiaceae</taxon>
        <taxon>Rhizoctonia</taxon>
    </lineage>
</organism>
<accession>A0A8H3HSC7</accession>
<dbReference type="Proteomes" id="UP000663827">
    <property type="component" value="Unassembled WGS sequence"/>
</dbReference>
<dbReference type="EMBL" id="CAJNJQ010000401">
    <property type="protein sequence ID" value="CAE7075840.1"/>
    <property type="molecule type" value="Genomic_DNA"/>
</dbReference>
<feature type="compositionally biased region" description="Polar residues" evidence="1">
    <location>
        <begin position="50"/>
        <end position="66"/>
    </location>
</feature>
<gene>
    <name evidence="2" type="ORF">RDB_LOCUS19512</name>
</gene>
<dbReference type="AlphaFoldDB" id="A0A8H3HSC7"/>
<protein>
    <submittedName>
        <fullName evidence="2">Uncharacterized protein</fullName>
    </submittedName>
</protein>
<evidence type="ECO:0000313" key="3">
    <source>
        <dbReference type="Proteomes" id="UP000663827"/>
    </source>
</evidence>
<evidence type="ECO:0000313" key="2">
    <source>
        <dbReference type="EMBL" id="CAE7075840.1"/>
    </source>
</evidence>
<evidence type="ECO:0000256" key="1">
    <source>
        <dbReference type="SAM" id="MobiDB-lite"/>
    </source>
</evidence>
<sequence length="134" mass="14697">MRAPQSLGRTDTQLELALDLKYSPLPTPPPTHGPARVLGRPLKRTESYGKGNSQTNALVPTKSMQGSHLLPMRSRRDTIKSANIPVFSPVHEVGDNVGLDFGKWHLDPGEGRPRRSTRVAEPAPLAVLFLTKPF</sequence>
<name>A0A8H3HSC7_9AGAM</name>
<reference evidence="2" key="1">
    <citation type="submission" date="2021-01" db="EMBL/GenBank/DDBJ databases">
        <authorList>
            <person name="Kaushik A."/>
        </authorList>
    </citation>
    <scope>NUCLEOTIDE SEQUENCE</scope>
    <source>
        <strain evidence="2">AG5</strain>
    </source>
</reference>